<evidence type="ECO:0000256" key="1">
    <source>
        <dbReference type="ARBA" id="ARBA00004167"/>
    </source>
</evidence>
<accession>A0AAU8A3Z7</accession>
<dbReference type="InterPro" id="IPR018704">
    <property type="entry name" value="SecYEG/CpoB_TPR"/>
</dbReference>
<dbReference type="GO" id="GO:0005886">
    <property type="term" value="C:plasma membrane"/>
    <property type="evidence" value="ECO:0007669"/>
    <property type="project" value="UniProtKB-SubCell"/>
</dbReference>
<sequence>MALDLEEQEQIANLKSFWNRFGKYIIGVATVALFTYAAMSGWSWYQRSQSAEAAKLYETLLSTLSKNERDKTFLATDDLQKKYGGTTYAAMGSLLAAKIASDSNDPAKAQAYLKWAADKASDDAYRALAQMRLVSLLIDQGSDAAMSDADRILKGKAVKGFEPLWIERRGDWFLAQKKTTEARTQYLDAWKLLEKDKSFPEDSRRLLKVKIDAVGGM</sequence>
<organism evidence="10">
    <name type="scientific">Polynucleobacter sp. UK-FUSCHL-C3</name>
    <dbReference type="NCBI Taxonomy" id="2955208"/>
    <lineage>
        <taxon>Bacteria</taxon>
        <taxon>Pseudomonadati</taxon>
        <taxon>Pseudomonadota</taxon>
        <taxon>Betaproteobacteria</taxon>
        <taxon>Burkholderiales</taxon>
        <taxon>Burkholderiaceae</taxon>
        <taxon>Polynucleobacter</taxon>
    </lineage>
</organism>
<dbReference type="PIRSF" id="PIRSF006170">
    <property type="entry name" value="YfgM"/>
    <property type="match status" value="1"/>
</dbReference>
<evidence type="ECO:0000256" key="7">
    <source>
        <dbReference type="ARBA" id="ARBA00023186"/>
    </source>
</evidence>
<keyword evidence="7" id="KW-0143">Chaperone</keyword>
<keyword evidence="3" id="KW-1003">Cell membrane</keyword>
<evidence type="ECO:0000256" key="2">
    <source>
        <dbReference type="ARBA" id="ARBA00004236"/>
    </source>
</evidence>
<keyword evidence="6 8" id="KW-0472">Membrane</keyword>
<evidence type="ECO:0000256" key="4">
    <source>
        <dbReference type="ARBA" id="ARBA00022692"/>
    </source>
</evidence>
<dbReference type="GO" id="GO:0044877">
    <property type="term" value="F:protein-containing complex binding"/>
    <property type="evidence" value="ECO:0007669"/>
    <property type="project" value="InterPro"/>
</dbReference>
<feature type="domain" description="Ancillary SecYEG translocon subunit/Cell division coordinator CpoB TPR" evidence="9">
    <location>
        <begin position="15"/>
        <end position="215"/>
    </location>
</feature>
<dbReference type="EMBL" id="CP099959">
    <property type="protein sequence ID" value="XCC58424.1"/>
    <property type="molecule type" value="Genomic_DNA"/>
</dbReference>
<dbReference type="Pfam" id="PF09976">
    <property type="entry name" value="TPR_21"/>
    <property type="match status" value="1"/>
</dbReference>
<evidence type="ECO:0000256" key="5">
    <source>
        <dbReference type="ARBA" id="ARBA00022989"/>
    </source>
</evidence>
<evidence type="ECO:0000256" key="6">
    <source>
        <dbReference type="ARBA" id="ARBA00023136"/>
    </source>
</evidence>
<dbReference type="AlphaFoldDB" id="A0AAU8A3Z7"/>
<dbReference type="RefSeq" id="WP_353439657.1">
    <property type="nucleotide sequence ID" value="NZ_CP099959.1"/>
</dbReference>
<evidence type="ECO:0000256" key="3">
    <source>
        <dbReference type="ARBA" id="ARBA00022475"/>
    </source>
</evidence>
<evidence type="ECO:0000259" key="9">
    <source>
        <dbReference type="Pfam" id="PF09976"/>
    </source>
</evidence>
<keyword evidence="4 8" id="KW-0812">Transmembrane</keyword>
<feature type="transmembrane region" description="Helical" evidence="8">
    <location>
        <begin position="24"/>
        <end position="45"/>
    </location>
</feature>
<dbReference type="InterPro" id="IPR026039">
    <property type="entry name" value="YfgM"/>
</dbReference>
<proteinExistence type="predicted"/>
<dbReference type="PANTHER" id="PTHR38035">
    <property type="entry name" value="UPF0070 PROTEIN YFGM"/>
    <property type="match status" value="1"/>
</dbReference>
<comment type="subcellular location">
    <subcellularLocation>
        <location evidence="2">Cell membrane</location>
    </subcellularLocation>
    <subcellularLocation>
        <location evidence="1">Membrane</location>
        <topology evidence="1">Single-pass membrane protein</topology>
    </subcellularLocation>
</comment>
<reference evidence="10" key="1">
    <citation type="submission" date="2022-06" db="EMBL/GenBank/DDBJ databases">
        <title>New Polynucleobacter species.</title>
        <authorList>
            <person name="Hahn M.W."/>
        </authorList>
    </citation>
    <scope>NUCLEOTIDE SEQUENCE</scope>
    <source>
        <strain evidence="10">UK-FUSCHL-C3</strain>
    </source>
</reference>
<keyword evidence="5 8" id="KW-1133">Transmembrane helix</keyword>
<evidence type="ECO:0000256" key="8">
    <source>
        <dbReference type="SAM" id="Phobius"/>
    </source>
</evidence>
<name>A0AAU8A3Z7_9BURK</name>
<gene>
    <name evidence="10" type="ORF">NKE59_03810</name>
</gene>
<dbReference type="PANTHER" id="PTHR38035:SF1">
    <property type="entry name" value="ANCILLARY SECYEG TRANSLOCON SUBUNIT"/>
    <property type="match status" value="1"/>
</dbReference>
<protein>
    <submittedName>
        <fullName evidence="10">Tetratricopeptide repeat protein</fullName>
    </submittedName>
</protein>
<evidence type="ECO:0000313" key="10">
    <source>
        <dbReference type="EMBL" id="XCC58424.1"/>
    </source>
</evidence>